<gene>
    <name evidence="3" type="ordered locus">Ctu_06430</name>
</gene>
<dbReference type="InterPro" id="IPR008565">
    <property type="entry name" value="TtsA-like_GH18_dom"/>
</dbReference>
<proteinExistence type="predicted"/>
<dbReference type="Proteomes" id="UP000002069">
    <property type="component" value="Chromosome"/>
</dbReference>
<reference evidence="4" key="2">
    <citation type="journal article" date="2011" name="J. Bacteriol.">
        <title>Complete genome sequence of Cronobacter turicensis LMG 23827, a food-borne pathogen causing deaths in neonates.</title>
        <authorList>
            <person name="Stephan R."/>
            <person name="Lehner A."/>
            <person name="Tischler P."/>
            <person name="Rattei T."/>
        </authorList>
    </citation>
    <scope>NUCLEOTIDE SEQUENCE [LARGE SCALE GENOMIC DNA]</scope>
    <source>
        <strain evidence="4">DSM 18703 / CCUG 55852 / LMG 23827 / z3032</strain>
    </source>
</reference>
<dbReference type="KEGG" id="ctu:CTU_06430"/>
<evidence type="ECO:0000259" key="1">
    <source>
        <dbReference type="Pfam" id="PF05838"/>
    </source>
</evidence>
<protein>
    <submittedName>
        <fullName evidence="3">Uncharacterized protein</fullName>
    </submittedName>
</protein>
<dbReference type="HOGENOM" id="CLU_082693_2_0_6"/>
<dbReference type="InterPro" id="IPR023346">
    <property type="entry name" value="Lysozyme-like_dom_sf"/>
</dbReference>
<dbReference type="EMBL" id="FN543093">
    <property type="protein sequence ID" value="CBA27868.1"/>
    <property type="molecule type" value="Genomic_DNA"/>
</dbReference>
<dbReference type="Pfam" id="PF09374">
    <property type="entry name" value="PG_binding_3"/>
    <property type="match status" value="1"/>
</dbReference>
<organism evidence="3 4">
    <name type="scientific">Cronobacter turicensis (strain DSM 18703 / CCUG 55852 / LMG 23827 / z3032)</name>
    <dbReference type="NCBI Taxonomy" id="693216"/>
    <lineage>
        <taxon>Bacteria</taxon>
        <taxon>Pseudomonadati</taxon>
        <taxon>Pseudomonadota</taxon>
        <taxon>Gammaproteobacteria</taxon>
        <taxon>Enterobacterales</taxon>
        <taxon>Enterobacteriaceae</taxon>
        <taxon>Cronobacter</taxon>
    </lineage>
</organism>
<evidence type="ECO:0000313" key="4">
    <source>
        <dbReference type="Proteomes" id="UP000002069"/>
    </source>
</evidence>
<dbReference type="InterPro" id="IPR018537">
    <property type="entry name" value="Peptidoglycan-bd_3"/>
</dbReference>
<accession>C9XVG7</accession>
<reference evidence="3 4" key="1">
    <citation type="journal article" date="2010" name="J. Bacteriol.">
        <title>Complete Genome Sequence of Cronobacter turicensis LMG 23827, a foodborne pathogen causing deaths in neonates.</title>
        <authorList>
            <person name="Stephan R."/>
            <person name="Lehner A."/>
            <person name="Tischler P."/>
            <person name="Rattei T."/>
        </authorList>
    </citation>
    <scope>NUCLEOTIDE SEQUENCE [LARGE SCALE GENOMIC DNA]</scope>
    <source>
        <strain evidence="4">DSM 18703 / CCUG 55852 / LMG 23827 / z3032</strain>
    </source>
</reference>
<feature type="domain" description="Peptidoglycan binding" evidence="2">
    <location>
        <begin position="98"/>
        <end position="182"/>
    </location>
</feature>
<dbReference type="CDD" id="cd13926">
    <property type="entry name" value="N-acetylmuramidase_GH108"/>
    <property type="match status" value="1"/>
</dbReference>
<feature type="domain" description="TtsA-like Glycoside hydrolase family 108" evidence="1">
    <location>
        <begin position="12"/>
        <end position="94"/>
    </location>
</feature>
<dbReference type="SUPFAM" id="SSF53955">
    <property type="entry name" value="Lysozyme-like"/>
    <property type="match status" value="1"/>
</dbReference>
<keyword evidence="4" id="KW-1185">Reference proteome</keyword>
<name>C9XVG7_CROTZ</name>
<dbReference type="AlphaFoldDB" id="C9XVG7"/>
<evidence type="ECO:0000313" key="3">
    <source>
        <dbReference type="EMBL" id="CBA27868.1"/>
    </source>
</evidence>
<dbReference type="Pfam" id="PF05838">
    <property type="entry name" value="Glyco_hydro_108"/>
    <property type="match status" value="1"/>
</dbReference>
<dbReference type="Gene3D" id="1.20.141.10">
    <property type="entry name" value="Chitosanase, subunit A, domain 1"/>
    <property type="match status" value="1"/>
</dbReference>
<sequence length="185" mass="21016">MLRGIIMNPVIDGILNLEGSYVDHPADRGGLTKWGITEKTARAHGYKGDMRDLSREEAYRILEEDYWTAPGFDRVAQYSLPIAFELCEAGTNIGPSIPARWLQRWLNVFNHQQSNYQDLTVDGVIGKNTLKALQAYLDKRGKEGEGVLVKALNCTQGDYYLDITEKREANEAFIYGWLRERVTLS</sequence>
<evidence type="ECO:0000259" key="2">
    <source>
        <dbReference type="Pfam" id="PF09374"/>
    </source>
</evidence>
<dbReference type="PATRIC" id="fig|693216.3.peg.611"/>